<dbReference type="RefSeq" id="WP_068138664.1">
    <property type="nucleotide sequence ID" value="NZ_AP014924.1"/>
</dbReference>
<dbReference type="NCBIfam" id="TIGR04354">
    <property type="entry name" value="amphi-Trp"/>
    <property type="match status" value="1"/>
</dbReference>
<reference evidence="2" key="2">
    <citation type="journal article" date="2016" name="Int. J. Syst. Evol. Microbiol.">
        <title>Complete genome sequence and cell structure of Limnochorda pilosa, a Gram-negative spore-former within the phylum Firmicutes.</title>
        <authorList>
            <person name="Watanabe M."/>
            <person name="Kojima H."/>
            <person name="Fukui M."/>
        </authorList>
    </citation>
    <scope>NUCLEOTIDE SEQUENCE [LARGE SCALE GENOMIC DNA]</scope>
    <source>
        <strain evidence="2">HC45</strain>
    </source>
</reference>
<organism evidence="1 2">
    <name type="scientific">Limnochorda pilosa</name>
    <dbReference type="NCBI Taxonomy" id="1555112"/>
    <lineage>
        <taxon>Bacteria</taxon>
        <taxon>Bacillati</taxon>
        <taxon>Bacillota</taxon>
        <taxon>Limnochordia</taxon>
        <taxon>Limnochordales</taxon>
        <taxon>Limnochordaceae</taxon>
        <taxon>Limnochorda</taxon>
    </lineage>
</organism>
<protein>
    <recommendedName>
        <fullName evidence="3">Amphi-Trp domain-containing protein</fullName>
    </recommendedName>
</protein>
<reference evidence="2" key="1">
    <citation type="submission" date="2015-07" db="EMBL/GenBank/DDBJ databases">
        <title>Complete genome sequence and phylogenetic analysis of Limnochorda pilosa.</title>
        <authorList>
            <person name="Watanabe M."/>
            <person name="Kojima H."/>
            <person name="Fukui M."/>
        </authorList>
    </citation>
    <scope>NUCLEOTIDE SEQUENCE [LARGE SCALE GENOMIC DNA]</scope>
    <source>
        <strain evidence="2">HC45</strain>
    </source>
</reference>
<gene>
    <name evidence="1" type="ORF">LIP_2558</name>
</gene>
<dbReference type="STRING" id="1555112.LIP_2558"/>
<evidence type="ECO:0000313" key="2">
    <source>
        <dbReference type="Proteomes" id="UP000065807"/>
    </source>
</evidence>
<name>A0A0K2SMN3_LIMPI</name>
<sequence>MKWKEDGTGTRQDVASYLNGLAARIGSRSLSVDGQPATLPDGELEYTLKYDEDEGEAQLAFKVTWPTGS</sequence>
<keyword evidence="2" id="KW-1185">Reference proteome</keyword>
<dbReference type="InterPro" id="IPR027598">
    <property type="entry name" value="Amphi-Trp_dom"/>
</dbReference>
<dbReference type="EMBL" id="AP014924">
    <property type="protein sequence ID" value="BAS28388.1"/>
    <property type="molecule type" value="Genomic_DNA"/>
</dbReference>
<dbReference type="Proteomes" id="UP000065807">
    <property type="component" value="Chromosome"/>
</dbReference>
<dbReference type="OrthoDB" id="1957143at2"/>
<accession>A0A0K2SMN3</accession>
<dbReference type="KEGG" id="lpil:LIP_2558"/>
<evidence type="ECO:0000313" key="1">
    <source>
        <dbReference type="EMBL" id="BAS28388.1"/>
    </source>
</evidence>
<evidence type="ECO:0008006" key="3">
    <source>
        <dbReference type="Google" id="ProtNLM"/>
    </source>
</evidence>
<proteinExistence type="predicted"/>
<dbReference type="AlphaFoldDB" id="A0A0K2SMN3"/>